<evidence type="ECO:0000256" key="14">
    <source>
        <dbReference type="ARBA" id="ARBA00023268"/>
    </source>
</evidence>
<dbReference type="PANTHER" id="PTHR32282:SF11">
    <property type="entry name" value="PENICILLIN-BINDING PROTEIN 1B"/>
    <property type="match status" value="1"/>
</dbReference>
<dbReference type="EMBL" id="JAULJQ010000001">
    <property type="protein sequence ID" value="MDO2408639.1"/>
    <property type="molecule type" value="Genomic_DNA"/>
</dbReference>
<evidence type="ECO:0000256" key="12">
    <source>
        <dbReference type="ARBA" id="ARBA00022984"/>
    </source>
</evidence>
<dbReference type="Gene3D" id="3.40.710.10">
    <property type="entry name" value="DD-peptidase/beta-lactamase superfamily"/>
    <property type="match status" value="1"/>
</dbReference>
<comment type="catalytic activity">
    <reaction evidence="16">
        <text>Preferential cleavage: (Ac)2-L-Lys-D-Ala-|-D-Ala. Also transpeptidation of peptidyl-alanyl moieties that are N-acyl substituents of D-alanine.</text>
        <dbReference type="EC" id="3.4.16.4"/>
    </reaction>
</comment>
<feature type="domain" description="Penicillin-binding protein transpeptidase" evidence="18">
    <location>
        <begin position="303"/>
        <end position="573"/>
    </location>
</feature>
<keyword evidence="21" id="KW-1185">Reference proteome</keyword>
<evidence type="ECO:0000256" key="13">
    <source>
        <dbReference type="ARBA" id="ARBA00023136"/>
    </source>
</evidence>
<keyword evidence="5" id="KW-1003">Cell membrane</keyword>
<evidence type="ECO:0000256" key="15">
    <source>
        <dbReference type="ARBA" id="ARBA00023316"/>
    </source>
</evidence>
<comment type="similarity">
    <text evidence="4">In the N-terminal section; belongs to the glycosyltransferase 51 family.</text>
</comment>
<name>A0ABT8T670_9BACT</name>
<keyword evidence="9" id="KW-0808">Transferase</keyword>
<gene>
    <name evidence="20" type="ORF">Q2362_00810</name>
</gene>
<feature type="domain" description="Glycosyl transferase family 51" evidence="19">
    <location>
        <begin position="35"/>
        <end position="210"/>
    </location>
</feature>
<evidence type="ECO:0000313" key="20">
    <source>
        <dbReference type="EMBL" id="MDO2408639.1"/>
    </source>
</evidence>
<protein>
    <submittedName>
        <fullName evidence="20">PBP1A family penicillin-binding protein</fullName>
    </submittedName>
</protein>
<keyword evidence="14" id="KW-0511">Multifunctional enzyme</keyword>
<organism evidence="20 21">
    <name type="scientific">Campylobacter magnus</name>
    <dbReference type="NCBI Taxonomy" id="3026462"/>
    <lineage>
        <taxon>Bacteria</taxon>
        <taxon>Pseudomonadati</taxon>
        <taxon>Campylobacterota</taxon>
        <taxon>Epsilonproteobacteria</taxon>
        <taxon>Campylobacterales</taxon>
        <taxon>Campylobacteraceae</taxon>
        <taxon>Campylobacter</taxon>
    </lineage>
</organism>
<proteinExistence type="inferred from homology"/>
<evidence type="ECO:0000313" key="21">
    <source>
        <dbReference type="Proteomes" id="UP001171111"/>
    </source>
</evidence>
<evidence type="ECO:0000256" key="16">
    <source>
        <dbReference type="ARBA" id="ARBA00034000"/>
    </source>
</evidence>
<dbReference type="PANTHER" id="PTHR32282">
    <property type="entry name" value="BINDING PROTEIN TRANSPEPTIDASE, PUTATIVE-RELATED"/>
    <property type="match status" value="1"/>
</dbReference>
<dbReference type="Gene3D" id="1.10.3810.10">
    <property type="entry name" value="Biosynthetic peptidoglycan transglycosylase-like"/>
    <property type="match status" value="1"/>
</dbReference>
<keyword evidence="8" id="KW-0328">Glycosyltransferase</keyword>
<evidence type="ECO:0000256" key="8">
    <source>
        <dbReference type="ARBA" id="ARBA00022676"/>
    </source>
</evidence>
<accession>A0ABT8T670</accession>
<dbReference type="SUPFAM" id="SSF56601">
    <property type="entry name" value="beta-lactamase/transpeptidase-like"/>
    <property type="match status" value="1"/>
</dbReference>
<reference evidence="20 21" key="1">
    <citation type="submission" date="2023-06" db="EMBL/GenBank/DDBJ databases">
        <title>Campylobacter magnum sp. nov., isolated from cecal contents of domestic pigs (Sus scrofa domesticus).</title>
        <authorList>
            <person name="Papic B."/>
            <person name="Gruntar I."/>
        </authorList>
    </citation>
    <scope>NUCLEOTIDE SEQUENCE [LARGE SCALE GENOMIC DNA]</scope>
    <source>
        <strain evidence="21">34484-21</strain>
    </source>
</reference>
<dbReference type="InterPro" id="IPR001460">
    <property type="entry name" value="PCN-bd_Tpept"/>
</dbReference>
<comment type="pathway">
    <text evidence="2">Cell wall biogenesis; peptidoglycan biosynthesis.</text>
</comment>
<evidence type="ECO:0000259" key="18">
    <source>
        <dbReference type="Pfam" id="PF00905"/>
    </source>
</evidence>
<dbReference type="InterPro" id="IPR012338">
    <property type="entry name" value="Beta-lactam/transpept-like"/>
</dbReference>
<dbReference type="Proteomes" id="UP001171111">
    <property type="component" value="Unassembled WGS sequence"/>
</dbReference>
<dbReference type="InterPro" id="IPR023346">
    <property type="entry name" value="Lysozyme-like_dom_sf"/>
</dbReference>
<comment type="catalytic activity">
    <reaction evidence="17">
        <text>[GlcNAc-(1-&gt;4)-Mur2Ac(oyl-L-Ala-gamma-D-Glu-L-Lys-D-Ala-D-Ala)](n)-di-trans,octa-cis-undecaprenyl diphosphate + beta-D-GlcNAc-(1-&gt;4)-Mur2Ac(oyl-L-Ala-gamma-D-Glu-L-Lys-D-Ala-D-Ala)-di-trans,octa-cis-undecaprenyl diphosphate = [GlcNAc-(1-&gt;4)-Mur2Ac(oyl-L-Ala-gamma-D-Glu-L-Lys-D-Ala-D-Ala)](n+1)-di-trans,octa-cis-undecaprenyl diphosphate + di-trans,octa-cis-undecaprenyl diphosphate + H(+)</text>
        <dbReference type="Rhea" id="RHEA:23708"/>
        <dbReference type="Rhea" id="RHEA-COMP:9602"/>
        <dbReference type="Rhea" id="RHEA-COMP:9603"/>
        <dbReference type="ChEBI" id="CHEBI:15378"/>
        <dbReference type="ChEBI" id="CHEBI:58405"/>
        <dbReference type="ChEBI" id="CHEBI:60033"/>
        <dbReference type="ChEBI" id="CHEBI:78435"/>
        <dbReference type="EC" id="2.4.99.28"/>
    </reaction>
</comment>
<dbReference type="InterPro" id="IPR001264">
    <property type="entry name" value="Glyco_trans_51"/>
</dbReference>
<evidence type="ECO:0000256" key="1">
    <source>
        <dbReference type="ARBA" id="ARBA00004236"/>
    </source>
</evidence>
<evidence type="ECO:0000256" key="11">
    <source>
        <dbReference type="ARBA" id="ARBA00022960"/>
    </source>
</evidence>
<evidence type="ECO:0000256" key="2">
    <source>
        <dbReference type="ARBA" id="ARBA00004752"/>
    </source>
</evidence>
<evidence type="ECO:0000256" key="5">
    <source>
        <dbReference type="ARBA" id="ARBA00022475"/>
    </source>
</evidence>
<comment type="caution">
    <text evidence="20">The sequence shown here is derived from an EMBL/GenBank/DDBJ whole genome shotgun (WGS) entry which is preliminary data.</text>
</comment>
<dbReference type="InterPro" id="IPR036950">
    <property type="entry name" value="PBP_transglycosylase"/>
</dbReference>
<dbReference type="SUPFAM" id="SSF53955">
    <property type="entry name" value="Lysozyme-like"/>
    <property type="match status" value="1"/>
</dbReference>
<evidence type="ECO:0000256" key="4">
    <source>
        <dbReference type="ARBA" id="ARBA00007739"/>
    </source>
</evidence>
<keyword evidence="13" id="KW-0472">Membrane</keyword>
<dbReference type="Pfam" id="PF00912">
    <property type="entry name" value="Transgly"/>
    <property type="match status" value="1"/>
</dbReference>
<keyword evidence="10" id="KW-0378">Hydrolase</keyword>
<sequence>MLLFLGNFYSQMKLDISPIVDYKPKLTTQFFDRNGELIANVFDEKNRRYASFDEIPTRLVEALVAVEDTAFFEHDGINIEAIFRAAIKDIQAMALVEGASTITQQLVKNLVLTREKKFVRKLKEVLLAYEVEKVLSKEQIIERYLNEVFFGHGYYGVKTAAAGYFRKPLSALSLKEMAILVGLPKAPSTYDPTRQYELSMSRANAVIGRMRDLGWIDAAQYQQAINEQPKVYNDTLTQNKAPYLIDEALKQLSATIPDIKSGGYKITLTADLRVQKIAENALKDGYNEILKRNKNADENVLNGAAIVSNPLTGEILALVGGVDYAKSSYNRATQSSRQPGSSFKPFVYLVALNQGFSPASKVADVAMAFEGMGDGGKAWKPKNYGGDFAGFITLKDALKKSRNLATISLLVDVGFNSVHSKLDGFGFRNIPPNLSIALGSFGISPMDYSEAYSLFAGMGNIAKPYLISDITAADGSSSHFAPNIREVVPARQAYLIVDMMKAVVNEGTGRRASVPGLEIAGKTGTTNNNIDAWFCGFSPELEVIVWYGNDDNTPMRRVEGGGLTSAPVFSQIVREYKKLYPDTKSTFSVPSGVKSSGGVLYTDISPLPQKAGHDTVEIQENEGLIF</sequence>
<keyword evidence="6" id="KW-0121">Carboxypeptidase</keyword>
<comment type="similarity">
    <text evidence="3">In the C-terminal section; belongs to the transpeptidase family.</text>
</comment>
<evidence type="ECO:0000256" key="7">
    <source>
        <dbReference type="ARBA" id="ARBA00022670"/>
    </source>
</evidence>
<evidence type="ECO:0000256" key="9">
    <source>
        <dbReference type="ARBA" id="ARBA00022679"/>
    </source>
</evidence>
<keyword evidence="12" id="KW-0573">Peptidoglycan synthesis</keyword>
<evidence type="ECO:0000256" key="6">
    <source>
        <dbReference type="ARBA" id="ARBA00022645"/>
    </source>
</evidence>
<comment type="subcellular location">
    <subcellularLocation>
        <location evidence="1">Cell membrane</location>
    </subcellularLocation>
</comment>
<keyword evidence="11" id="KW-0133">Cell shape</keyword>
<evidence type="ECO:0000259" key="19">
    <source>
        <dbReference type="Pfam" id="PF00912"/>
    </source>
</evidence>
<keyword evidence="15" id="KW-0961">Cell wall biogenesis/degradation</keyword>
<dbReference type="Pfam" id="PF00905">
    <property type="entry name" value="Transpeptidase"/>
    <property type="match status" value="1"/>
</dbReference>
<keyword evidence="7" id="KW-0645">Protease</keyword>
<dbReference type="NCBIfam" id="TIGR02074">
    <property type="entry name" value="PBP_1a_fam"/>
    <property type="match status" value="1"/>
</dbReference>
<evidence type="ECO:0000256" key="17">
    <source>
        <dbReference type="ARBA" id="ARBA00049902"/>
    </source>
</evidence>
<evidence type="ECO:0000256" key="3">
    <source>
        <dbReference type="ARBA" id="ARBA00007090"/>
    </source>
</evidence>
<evidence type="ECO:0000256" key="10">
    <source>
        <dbReference type="ARBA" id="ARBA00022801"/>
    </source>
</evidence>
<dbReference type="InterPro" id="IPR050396">
    <property type="entry name" value="Glycosyltr_51/Transpeptidase"/>
</dbReference>